<protein>
    <recommendedName>
        <fullName evidence="1">Importin N-terminal domain-containing protein</fullName>
    </recommendedName>
</protein>
<dbReference type="InterPro" id="IPR001494">
    <property type="entry name" value="Importin-beta_N"/>
</dbReference>
<feature type="domain" description="Importin N-terminal" evidence="1">
    <location>
        <begin position="1"/>
        <end position="64"/>
    </location>
</feature>
<name>A0A1J4JP27_9EUKA</name>
<dbReference type="RefSeq" id="XP_068353304.1">
    <property type="nucleotide sequence ID" value="XM_068508977.1"/>
</dbReference>
<dbReference type="GO" id="GO:0006886">
    <property type="term" value="P:intracellular protein transport"/>
    <property type="evidence" value="ECO:0007669"/>
    <property type="project" value="InterPro"/>
</dbReference>
<dbReference type="SUPFAM" id="SSF48371">
    <property type="entry name" value="ARM repeat"/>
    <property type="match status" value="1"/>
</dbReference>
<gene>
    <name evidence="2" type="ORF">TRFO_33252</name>
</gene>
<dbReference type="Gene3D" id="1.25.10.10">
    <property type="entry name" value="Leucine-rich Repeat Variant"/>
    <property type="match status" value="2"/>
</dbReference>
<sequence>MSNLLCLPAIFPSLLNIYISEFSDQNVRQHIAVFFSQSIKKIWHIIDFQTRISVFNILTDILIKEPIWQIRNLLIYSVQLIMTTGELYGPLFEFITKSAENGSDDYLIIALTLAPVFSNINRNDPSNNMNINNPNFEGNEQILSFLISLLERGFSSGNIEVKINALHLLMYASSKLVTFPPFHERFPHFWEVSLSLFDISLDELILHRVSNYFIFAFKQSAYSEMIHPISLLEKSVSFLSVQNLSPQIIFCIFYLIENICNTYPQFVLQCGVFPQLVQMSLTASSALYHPEDSILISEANFFENIFSSLCKTPDVLAAVWQILVQVTTTEHGRFFACCVLYVILPNFPSFFIDKLNDISELLCNSLSENSRLLVDAAARTTTCFIGLYGREIDFSTEIIKVVLEACKKFLTSDLLLVFTSLLDLTKDSEDIFDQSFPFLLSIITTGPIDVRSAALSAMASLSCGSTIKINYHFLALFNLIIELLQCQNEFFNQLRPLAVECLSRATTVVDETFDPSILSFCECCVNNLKNPDLDFSLSCFNALELILQHHPKAFQPLIEPLLPILCEFSAFDSNKQFKSSTVDSIDRMINDENFVDDEIDDFNSPQVAISAISLRVLSFITKINPELCHRFEYHIIQCCEIQKDIEDSLNLGKIATCVAIGNLAEAIIHANNGAPSLSTSISTSIPPKMGHILLSILSPLDENNHETSLIMACFTAAMKVVEWHDYEALSNCLKPLLDTALETFVRLGEMPSYDAGILDMVEAMYGFINMVALSAEDRAPQLLSGFITLFTNFTTHPDLRLRSYSARFFADLLSSSSENIDSQFLSNIMSFAANFADQEGDQFAFTCLRNLAINVPEAARQISSDVYRICMNKLALPFSNSVKAFLMRDSAISTIASYVMNIIQAEFIIDENLPIILNALPLVLDYTENDNVMTFFLWLFNKSQGQNIELFLRVLVVLFSNPPVILSKLQISDQLKGSLLNLLVSIISQISNPNEIIGQILENDEQKGNILQEYLNAFKKQQEPNE</sequence>
<dbReference type="VEuPathDB" id="TrichDB:TRFO_33252"/>
<dbReference type="InterPro" id="IPR016024">
    <property type="entry name" value="ARM-type_fold"/>
</dbReference>
<dbReference type="InterPro" id="IPR011989">
    <property type="entry name" value="ARM-like"/>
</dbReference>
<reference evidence="2" key="1">
    <citation type="submission" date="2016-10" db="EMBL/GenBank/DDBJ databases">
        <authorList>
            <person name="Benchimol M."/>
            <person name="Almeida L.G."/>
            <person name="Vasconcelos A.T."/>
            <person name="Perreira-Neves A."/>
            <person name="Rosa I.A."/>
            <person name="Tasca T."/>
            <person name="Bogo M.R."/>
            <person name="de Souza W."/>
        </authorList>
    </citation>
    <scope>NUCLEOTIDE SEQUENCE [LARGE SCALE GENOMIC DNA]</scope>
    <source>
        <strain evidence="2">K</strain>
    </source>
</reference>
<evidence type="ECO:0000259" key="1">
    <source>
        <dbReference type="PROSITE" id="PS50166"/>
    </source>
</evidence>
<proteinExistence type="predicted"/>
<dbReference type="OrthoDB" id="10620820at2759"/>
<comment type="caution">
    <text evidence="2">The sequence shown here is derived from an EMBL/GenBank/DDBJ whole genome shotgun (WGS) entry which is preliminary data.</text>
</comment>
<dbReference type="GeneID" id="94843681"/>
<keyword evidence="3" id="KW-1185">Reference proteome</keyword>
<dbReference type="GO" id="GO:0031267">
    <property type="term" value="F:small GTPase binding"/>
    <property type="evidence" value="ECO:0007669"/>
    <property type="project" value="InterPro"/>
</dbReference>
<dbReference type="EMBL" id="MLAK01000969">
    <property type="protein sequence ID" value="OHT00168.1"/>
    <property type="molecule type" value="Genomic_DNA"/>
</dbReference>
<dbReference type="Proteomes" id="UP000179807">
    <property type="component" value="Unassembled WGS sequence"/>
</dbReference>
<organism evidence="2 3">
    <name type="scientific">Tritrichomonas foetus</name>
    <dbReference type="NCBI Taxonomy" id="1144522"/>
    <lineage>
        <taxon>Eukaryota</taxon>
        <taxon>Metamonada</taxon>
        <taxon>Parabasalia</taxon>
        <taxon>Tritrichomonadida</taxon>
        <taxon>Tritrichomonadidae</taxon>
        <taxon>Tritrichomonas</taxon>
    </lineage>
</organism>
<accession>A0A1J4JP27</accession>
<dbReference type="PROSITE" id="PS50166">
    <property type="entry name" value="IMPORTIN_B_NT"/>
    <property type="match status" value="1"/>
</dbReference>
<evidence type="ECO:0000313" key="2">
    <source>
        <dbReference type="EMBL" id="OHT00168.1"/>
    </source>
</evidence>
<evidence type="ECO:0000313" key="3">
    <source>
        <dbReference type="Proteomes" id="UP000179807"/>
    </source>
</evidence>
<dbReference type="AlphaFoldDB" id="A0A1J4JP27"/>